<evidence type="ECO:0000313" key="23">
    <source>
        <dbReference type="Proteomes" id="UP000421738"/>
    </source>
</evidence>
<evidence type="ECO:0000313" key="16">
    <source>
        <dbReference type="EMBL" id="HAC3056498.1"/>
    </source>
</evidence>
<dbReference type="EMBL" id="AAARLF010000006">
    <property type="protein sequence ID" value="EAE2898411.1"/>
    <property type="molecule type" value="Genomic_DNA"/>
</dbReference>
<organism evidence="12 25">
    <name type="scientific">Listeria monocytogenes</name>
    <dbReference type="NCBI Taxonomy" id="1639"/>
    <lineage>
        <taxon>Bacteria</taxon>
        <taxon>Bacillati</taxon>
        <taxon>Bacillota</taxon>
        <taxon>Bacilli</taxon>
        <taxon>Bacillales</taxon>
        <taxon>Listeriaceae</taxon>
        <taxon>Listeria</taxon>
    </lineage>
</organism>
<dbReference type="EMBL" id="AAAPCR010000012">
    <property type="protein sequence ID" value="EAD8146869.1"/>
    <property type="molecule type" value="Genomic_DNA"/>
</dbReference>
<evidence type="ECO:0000313" key="9">
    <source>
        <dbReference type="EMBL" id="EAH1616454.1"/>
    </source>
</evidence>
<evidence type="ECO:0000313" key="15">
    <source>
        <dbReference type="EMBL" id="HAB7722397.1"/>
    </source>
</evidence>
<evidence type="ECO:0000313" key="13">
    <source>
        <dbReference type="EMBL" id="ECR7123680.1"/>
    </source>
</evidence>
<dbReference type="AlphaFoldDB" id="A0A418RV75"/>
<dbReference type="EMBL" id="AACKFB010000002">
    <property type="protein sequence ID" value="EAK9427021.1"/>
    <property type="molecule type" value="Genomic_DNA"/>
</dbReference>
<dbReference type="EMBL" id="AANOZB010000009">
    <property type="protein sequence ID" value="EDP8410871.1"/>
    <property type="molecule type" value="Genomic_DNA"/>
</dbReference>
<reference evidence="15 31" key="2">
    <citation type="journal article" date="2018" name="Genome Biol.">
        <title>SKESA: strategic k-mer extension for scrupulous assemblies.</title>
        <authorList>
            <person name="Souvorov A."/>
            <person name="Agarwala R."/>
            <person name="Lipman D.J."/>
        </authorList>
    </citation>
    <scope>NUCLEOTIDE SEQUENCE [LARGE SCALE GENOMIC DNA]</scope>
    <source>
        <strain evidence="15">CFIAFB20140010</strain>
        <strain evidence="16 31">LiDS0115</strain>
    </source>
</reference>
<reference evidence="13 23" key="6">
    <citation type="submission" date="2019-09" db="EMBL/GenBank/DDBJ databases">
        <authorList>
            <consortium name="PulseNet: The National Subtyping Network for Foodborne Disease Surveillance"/>
            <person name="Tarr C.L."/>
            <person name="Trees E."/>
            <person name="Katz L.S."/>
            <person name="Carleton-Romer H.A."/>
            <person name="Stroika S."/>
            <person name="Kucerova Z."/>
            <person name="Roache K.F."/>
            <person name="Sabol A.L."/>
            <person name="Besser J."/>
            <person name="Gerner-Smidt P."/>
        </authorList>
    </citation>
    <scope>NUCLEOTIDE SEQUENCE [LARGE SCALE GENOMIC DNA]</scope>
    <source>
        <strain evidence="13 23">PNUSAL005666</strain>
    </source>
</reference>
<evidence type="ECO:0000313" key="18">
    <source>
        <dbReference type="EMBL" id="UUJ78975.1"/>
    </source>
</evidence>
<protein>
    <submittedName>
        <fullName evidence="12">Peptide ABC transporter permease</fullName>
    </submittedName>
</protein>
<keyword evidence="1" id="KW-1133">Transmembrane helix</keyword>
<evidence type="ECO:0000313" key="31">
    <source>
        <dbReference type="Proteomes" id="UP000841561"/>
    </source>
</evidence>
<dbReference type="EMBL" id="AABEVI010000011">
    <property type="protein sequence ID" value="EAH0219348.1"/>
    <property type="molecule type" value="Genomic_DNA"/>
</dbReference>
<evidence type="ECO:0000313" key="28">
    <source>
        <dbReference type="Proteomes" id="UP000525068"/>
    </source>
</evidence>
<evidence type="ECO:0000313" key="21">
    <source>
        <dbReference type="Proteomes" id="UP000371553"/>
    </source>
</evidence>
<dbReference type="Proteomes" id="UP000484022">
    <property type="component" value="Unassembled WGS sequence"/>
</dbReference>
<reference evidence="17 19" key="1">
    <citation type="journal article" date="2018" name="BMC Genomics">
        <title>Genes significantly associated with lineage II food isolates of Listeria monocytogenes.</title>
        <authorList>
            <person name="Pirone-Davies C."/>
            <person name="Chen Y."/>
            <person name="Pightling A."/>
            <person name="Ryan G."/>
            <person name="Wang Y."/>
            <person name="Yao K."/>
            <person name="Hoffmann M."/>
            <person name="Allard M.W."/>
        </authorList>
    </citation>
    <scope>NUCLEOTIDE SEQUENCE [LARGE SCALE GENOMIC DNA]</scope>
    <source>
        <strain evidence="17 19">CFSAN028761</strain>
    </source>
</reference>
<evidence type="ECO:0000313" key="25">
    <source>
        <dbReference type="Proteomes" id="UP000478945"/>
    </source>
</evidence>
<dbReference type="EMBL" id="AAAIJX010000011">
    <property type="protein sequence ID" value="EAC4483901.1"/>
    <property type="molecule type" value="Genomic_DNA"/>
</dbReference>
<evidence type="ECO:0000313" key="24">
    <source>
        <dbReference type="Proteomes" id="UP000470497"/>
    </source>
</evidence>
<evidence type="ECO:0000313" key="6">
    <source>
        <dbReference type="EMBL" id="EAE2898411.1"/>
    </source>
</evidence>
<dbReference type="EMBL" id="AABFMV010000013">
    <property type="protein sequence ID" value="EAH1616454.1"/>
    <property type="molecule type" value="Genomic_DNA"/>
</dbReference>
<evidence type="ECO:0000313" key="7">
    <source>
        <dbReference type="EMBL" id="EAG9858150.1"/>
    </source>
</evidence>
<dbReference type="EMBL" id="AAARIE010000015">
    <property type="protein sequence ID" value="EAE2660881.1"/>
    <property type="molecule type" value="Genomic_DNA"/>
</dbReference>
<dbReference type="EMBL" id="AAJEKY010000009">
    <property type="protein sequence ID" value="ECL0131853.1"/>
    <property type="molecule type" value="Genomic_DNA"/>
</dbReference>
<evidence type="ECO:0000313" key="10">
    <source>
        <dbReference type="EMBL" id="EAH3128311.1"/>
    </source>
</evidence>
<dbReference type="Proteomes" id="UP000371553">
    <property type="component" value="Unassembled WGS sequence"/>
</dbReference>
<dbReference type="EMBL" id="AAAQVA010000005">
    <property type="protein sequence ID" value="EAE1632698.1"/>
    <property type="molecule type" value="Genomic_DNA"/>
</dbReference>
<reference evidence="18" key="7">
    <citation type="submission" date="2022-06" db="EMBL/GenBank/DDBJ databases">
        <title>Complete genomes of Listeria monocytogenes strains L58-55 and 6179.</title>
        <authorList>
            <person name="Schmitz-Esser S."/>
            <person name="Tibbs-Cortes B.W."/>
        </authorList>
    </citation>
    <scope>NUCLEOTIDE SEQUENCE</scope>
    <source>
        <strain evidence="18">L58-55</strain>
    </source>
</reference>
<dbReference type="EMBL" id="AAKHCT010000005">
    <property type="protein sequence ID" value="ECR7123680.1"/>
    <property type="molecule type" value="Genomic_DNA"/>
</dbReference>
<evidence type="ECO:0000313" key="11">
    <source>
        <dbReference type="EMBL" id="EAK9427021.1"/>
    </source>
</evidence>
<dbReference type="Proteomes" id="UP000840569">
    <property type="component" value="Unassembled WGS sequence"/>
</dbReference>
<evidence type="ECO:0000313" key="20">
    <source>
        <dbReference type="Proteomes" id="UP000368805"/>
    </source>
</evidence>
<evidence type="ECO:0000313" key="22">
    <source>
        <dbReference type="Proteomes" id="UP000413786"/>
    </source>
</evidence>
<evidence type="ECO:0000313" key="12">
    <source>
        <dbReference type="EMBL" id="ECL0131853.1"/>
    </source>
</evidence>
<dbReference type="Proteomes" id="UP000470497">
    <property type="component" value="Unassembled WGS sequence"/>
</dbReference>
<evidence type="ECO:0000313" key="4">
    <source>
        <dbReference type="EMBL" id="EAE1632698.1"/>
    </source>
</evidence>
<proteinExistence type="predicted"/>
<feature type="transmembrane region" description="Helical" evidence="1">
    <location>
        <begin position="32"/>
        <end position="51"/>
    </location>
</feature>
<dbReference type="EMBL" id="AABEQV010000012">
    <property type="protein sequence ID" value="EAG9858150.1"/>
    <property type="molecule type" value="Genomic_DNA"/>
</dbReference>
<dbReference type="RefSeq" id="WP_023552504.1">
    <property type="nucleotide sequence ID" value="NC_021823.1"/>
</dbReference>
<gene>
    <name evidence="17" type="ORF">AE233_02875</name>
    <name evidence="4" type="ORF">ARR48_12930</name>
    <name evidence="18" type="ORF">BES38_11455</name>
    <name evidence="3" type="ORF">CD20_12345</name>
    <name evidence="9" type="ORF">D4271_13630</name>
    <name evidence="7" type="ORF">D4C60_14180</name>
    <name evidence="8" type="ORF">D4D89_13565</name>
    <name evidence="10" type="ORF">D5M70_13425</name>
    <name evidence="2" type="ORF">E0I39_13460</name>
    <name evidence="5" type="ORF">E1V33_11975</name>
    <name evidence="6" type="ORF">E1W43_10715</name>
    <name evidence="13" type="ORF">F1788_13250</name>
    <name evidence="11" type="ORF">FC284_01470</name>
    <name evidence="12" type="ORF">FJU19_12165</name>
    <name evidence="14" type="ORF">G3R95_002441</name>
    <name evidence="15" type="ORF">GYP27_10445</name>
    <name evidence="16" type="ORF">GZK27_13405</name>
</gene>
<reference evidence="20 21" key="4">
    <citation type="submission" date="2018-06" db="EMBL/GenBank/DDBJ databases">
        <authorList>
            <consortium name="GenomeTrakr: Next Generation Sequencing Network for Food Pathogen Tracability"/>
        </authorList>
    </citation>
    <scope>NUCLEOTIDE SEQUENCE [LARGE SCALE GENOMIC DNA]</scope>
    <source>
        <strain evidence="4 20">FDA00006304</strain>
        <strain evidence="11">FDA00014181</strain>
        <strain evidence="26">FDA1077646-S145-002</strain>
        <strain evidence="3 21">NYAG13B12507-5</strain>
    </source>
</reference>
<evidence type="ECO:0000313" key="3">
    <source>
        <dbReference type="EMBL" id="EAD8146869.1"/>
    </source>
</evidence>
<dbReference type="Proteomes" id="UP000368805">
    <property type="component" value="Unassembled WGS sequence"/>
</dbReference>
<evidence type="ECO:0000313" key="8">
    <source>
        <dbReference type="EMBL" id="EAH0219348.1"/>
    </source>
</evidence>
<dbReference type="EMBL" id="DAAKPP010000007">
    <property type="protein sequence ID" value="HAC3056498.1"/>
    <property type="molecule type" value="Genomic_DNA"/>
</dbReference>
<evidence type="ECO:0000313" key="27">
    <source>
        <dbReference type="Proteomes" id="UP000517258"/>
    </source>
</evidence>
<evidence type="ECO:0000256" key="1">
    <source>
        <dbReference type="SAM" id="Phobius"/>
    </source>
</evidence>
<dbReference type="EMBL" id="AABGFX010000014">
    <property type="protein sequence ID" value="EAH3128311.1"/>
    <property type="molecule type" value="Genomic_DNA"/>
</dbReference>
<dbReference type="Proteomes" id="UP000280270">
    <property type="component" value="Unassembled WGS sequence"/>
</dbReference>
<accession>A0A418RV75</accession>
<dbReference type="Proteomes" id="UP000478945">
    <property type="component" value="Unassembled WGS sequence"/>
</dbReference>
<dbReference type="Proteomes" id="UP000401273">
    <property type="component" value="Unassembled WGS sequence"/>
</dbReference>
<keyword evidence="1" id="KW-0812">Transmembrane</keyword>
<evidence type="ECO:0000313" key="2">
    <source>
        <dbReference type="EMBL" id="EAC4483901.1"/>
    </source>
</evidence>
<dbReference type="Proteomes" id="UP000525068">
    <property type="component" value="Unassembled WGS sequence"/>
</dbReference>
<sequence>MKRLIVMTSVFFGTLLIGSILTGMKPFDGSDISLIGGLSIFILSYFIAGFLSRKKNS</sequence>
<evidence type="ECO:0000313" key="26">
    <source>
        <dbReference type="Proteomes" id="UP000484022"/>
    </source>
</evidence>
<evidence type="ECO:0000313" key="30">
    <source>
        <dbReference type="Proteomes" id="UP000548826"/>
    </source>
</evidence>
<evidence type="ECO:0000313" key="19">
    <source>
        <dbReference type="Proteomes" id="UP000280270"/>
    </source>
</evidence>
<dbReference type="EMBL" id="DAAHYZ010000006">
    <property type="protein sequence ID" value="HAB7722397.1"/>
    <property type="molecule type" value="Genomic_DNA"/>
</dbReference>
<evidence type="ECO:0000313" key="17">
    <source>
        <dbReference type="EMBL" id="RKB99383.1"/>
    </source>
</evidence>
<dbReference type="EMBL" id="QUQA01000013">
    <property type="protein sequence ID" value="RKB99383.1"/>
    <property type="molecule type" value="Genomic_DNA"/>
</dbReference>
<evidence type="ECO:0000313" key="29">
    <source>
        <dbReference type="Proteomes" id="UP000529135"/>
    </source>
</evidence>
<dbReference type="Proteomes" id="UP000548826">
    <property type="component" value="Unassembled WGS sequence"/>
</dbReference>
<dbReference type="EMBL" id="CP098507">
    <property type="protein sequence ID" value="UUJ78975.1"/>
    <property type="molecule type" value="Genomic_DNA"/>
</dbReference>
<reference evidence="16" key="3">
    <citation type="submission" date="2018-06" db="EMBL/GenBank/DDBJ databases">
        <authorList>
            <consortium name="NCBI Pathogen Detection Project"/>
        </authorList>
    </citation>
    <scope>NUCLEOTIDE SEQUENCE</scope>
    <source>
        <strain evidence="15">CFIAFB20140010</strain>
        <strain evidence="16">LiDS0115</strain>
    </source>
</reference>
<dbReference type="Proteomes" id="UP000517258">
    <property type="component" value="Unassembled WGS sequence"/>
</dbReference>
<evidence type="ECO:0000313" key="5">
    <source>
        <dbReference type="EMBL" id="EAE2660881.1"/>
    </source>
</evidence>
<evidence type="ECO:0000313" key="14">
    <source>
        <dbReference type="EMBL" id="EDP8410871.1"/>
    </source>
</evidence>
<dbReference type="Proteomes" id="UP000421738">
    <property type="component" value="Unassembled WGS sequence"/>
</dbReference>
<name>A0A418RV75_LISMN</name>
<dbReference type="Proteomes" id="UP000529135">
    <property type="component" value="Unassembled WGS sequence"/>
</dbReference>
<reference evidence="12 25" key="5">
    <citation type="submission" date="2019-06" db="EMBL/GenBank/DDBJ databases">
        <authorList>
            <person name="Ashton P.M."/>
            <person name="Dallman T."/>
            <person name="Nair S."/>
            <person name="De Pinna E."/>
            <person name="Peters T."/>
            <person name="Grant K."/>
        </authorList>
    </citation>
    <scope>NUCLEOTIDE SEQUENCE [LARGE SCALE GENOMIC DNA]</scope>
    <source>
        <strain evidence="7 30">429821</strain>
        <strain evidence="9 28">562417</strain>
        <strain evidence="10 29">562428</strain>
        <strain evidence="8 27">563356</strain>
        <strain evidence="2 22">688377</strain>
        <strain evidence="12 25">760311</strain>
        <strain evidence="14 24">883775</strain>
        <strain evidence="5">RL15000161</strain>
        <strain evidence="6">RL15000271</strain>
    </source>
</reference>
<dbReference type="Proteomes" id="UP000413786">
    <property type="component" value="Unassembled WGS sequence"/>
</dbReference>
<dbReference type="Proteomes" id="UP000841561">
    <property type="component" value="Unassembled WGS sequence"/>
</dbReference>
<dbReference type="Proteomes" id="UP000193519">
    <property type="component" value="Chromosome"/>
</dbReference>
<keyword evidence="1" id="KW-0472">Membrane</keyword>
<dbReference type="Proteomes" id="UP000383365">
    <property type="component" value="Unassembled WGS sequence"/>
</dbReference>